<sequence>MVTLAKTPQQHLYVAVVTDAGTDRAAIHHLGITDDMGYDDQINRAWAVKWATPDSAVCLVVAGDRSAGYREARNGDSPNALIDPFFNA</sequence>
<dbReference type="Proteomes" id="UP000326486">
    <property type="component" value="Segment"/>
</dbReference>
<gene>
    <name evidence="1" type="primary">125</name>
    <name evidence="1" type="ORF">SEA_GILGAMESH_125</name>
</gene>
<name>A0A5J6TTR2_9CAUD</name>
<organism evidence="1 2">
    <name type="scientific">Streptomyces phage Gilgamesh</name>
    <dbReference type="NCBI Taxonomy" id="2599890"/>
    <lineage>
        <taxon>Viruses</taxon>
        <taxon>Duplodnaviria</taxon>
        <taxon>Heunggongvirae</taxon>
        <taxon>Uroviricota</taxon>
        <taxon>Caudoviricetes</taxon>
        <taxon>Gilgameshvirus</taxon>
        <taxon>Gilgameshvirus gilgamesh</taxon>
    </lineage>
</organism>
<evidence type="ECO:0000313" key="2">
    <source>
        <dbReference type="Proteomes" id="UP000326486"/>
    </source>
</evidence>
<accession>A0A5J6TTR2</accession>
<evidence type="ECO:0000313" key="1">
    <source>
        <dbReference type="EMBL" id="QFG13317.1"/>
    </source>
</evidence>
<reference evidence="1 2" key="1">
    <citation type="submission" date="2019-07" db="EMBL/GenBank/DDBJ databases">
        <authorList>
            <person name="Almisry A."/>
            <person name="Mousa M."/>
            <person name="Gordon L.L."/>
            <person name="Lee M."/>
            <person name="Mandava P."/>
            <person name="Moxley J.T."/>
            <person name="Shaffer C.D."/>
            <person name="Weston-Hafer K.A."/>
            <person name="Garlena R.A."/>
            <person name="Russell D.A."/>
            <person name="Pope W.H."/>
            <person name="Jacobs-Sera D."/>
            <person name="Hatfull G.F."/>
        </authorList>
    </citation>
    <scope>NUCLEOTIDE SEQUENCE [LARGE SCALE GENOMIC DNA]</scope>
</reference>
<proteinExistence type="predicted"/>
<dbReference type="RefSeq" id="YP_010754593.1">
    <property type="nucleotide sequence ID" value="NC_073461.1"/>
</dbReference>
<keyword evidence="2" id="KW-1185">Reference proteome</keyword>
<dbReference type="GeneID" id="80019187"/>
<dbReference type="KEGG" id="vg:80019187"/>
<dbReference type="EMBL" id="MN234216">
    <property type="protein sequence ID" value="QFG13317.1"/>
    <property type="molecule type" value="Genomic_DNA"/>
</dbReference>
<protein>
    <submittedName>
        <fullName evidence="1">Uncharacterized protein</fullName>
    </submittedName>
</protein>